<dbReference type="PANTHER" id="PTHR10279:SF6">
    <property type="entry name" value="ORNITHINE DECARBOXYLASE ANTIZYME 2"/>
    <property type="match status" value="1"/>
</dbReference>
<accession>A0A8D0NBQ9</accession>
<dbReference type="Pfam" id="PF02100">
    <property type="entry name" value="ODC_AZ"/>
    <property type="match status" value="1"/>
</dbReference>
<dbReference type="AlphaFoldDB" id="A0A8D0NBQ9"/>
<proteinExistence type="inferred from homology"/>
<reference evidence="3" key="1">
    <citation type="submission" date="2025-08" db="UniProtKB">
        <authorList>
            <consortium name="Ensembl"/>
        </authorList>
    </citation>
    <scope>IDENTIFICATION</scope>
</reference>
<dbReference type="GO" id="GO:0075523">
    <property type="term" value="P:viral translational frameshifting"/>
    <property type="evidence" value="ECO:0007669"/>
    <property type="project" value="UniProtKB-KW"/>
</dbReference>
<dbReference type="PROSITE" id="PS01337">
    <property type="entry name" value="ODC_AZ"/>
    <property type="match status" value="1"/>
</dbReference>
<name>A0A8D0NBQ9_PIG</name>
<dbReference type="Gene3D" id="3.40.630.60">
    <property type="match status" value="1"/>
</dbReference>
<dbReference type="Proteomes" id="UP000694726">
    <property type="component" value="Unplaced"/>
</dbReference>
<comment type="similarity">
    <text evidence="1">Belongs to the ODC antizyme family.</text>
</comment>
<dbReference type="InterPro" id="IPR016181">
    <property type="entry name" value="Acyl_CoA_acyltransferase"/>
</dbReference>
<organism evidence="3 4">
    <name type="scientific">Sus scrofa</name>
    <name type="common">Pig</name>
    <dbReference type="NCBI Taxonomy" id="9823"/>
    <lineage>
        <taxon>Eukaryota</taxon>
        <taxon>Metazoa</taxon>
        <taxon>Chordata</taxon>
        <taxon>Craniata</taxon>
        <taxon>Vertebrata</taxon>
        <taxon>Euteleostomi</taxon>
        <taxon>Mammalia</taxon>
        <taxon>Eutheria</taxon>
        <taxon>Laurasiatheria</taxon>
        <taxon>Artiodactyla</taxon>
        <taxon>Suina</taxon>
        <taxon>Suidae</taxon>
        <taxon>Sus</taxon>
    </lineage>
</organism>
<keyword evidence="2" id="KW-0688">Ribosomal frameshifting</keyword>
<dbReference type="InterPro" id="IPR002993">
    <property type="entry name" value="ODC_AZ"/>
</dbReference>
<dbReference type="PANTHER" id="PTHR10279">
    <property type="entry name" value="ORNITHINE DECARBOXYLASE ANTIZYME"/>
    <property type="match status" value="1"/>
</dbReference>
<dbReference type="SUPFAM" id="SSF55729">
    <property type="entry name" value="Acyl-CoA N-acyltransferases (Nat)"/>
    <property type="match status" value="1"/>
</dbReference>
<dbReference type="GO" id="GO:0008073">
    <property type="term" value="F:ornithine decarboxylase inhibitor activity"/>
    <property type="evidence" value="ECO:0007669"/>
    <property type="project" value="InterPro"/>
</dbReference>
<sequence length="181" mass="19420">VTVPSSSAAGTLFRGLCGAPDAPHPLSKIPGGRGGGRDPSVSALIYKDEKLTVTQDLPVNDGKPHIVHFQYEVTEVKVSSWDAVLSSQSLFVEIPDGLLADGSKEGLLALLEFAEEKMKVNYVFICFRKGREDRGEWMAEQLETCCLGWGEEKGALESKAPELGLHTLGSHGVGSLNLVEV</sequence>
<evidence type="ECO:0000313" key="3">
    <source>
        <dbReference type="Ensembl" id="ENSSSCP00015016416.1"/>
    </source>
</evidence>
<dbReference type="Ensembl" id="ENSSSCT00015041558.1">
    <property type="protein sequence ID" value="ENSSSCP00015016416.1"/>
    <property type="gene ID" value="ENSSSCG00015031401.1"/>
</dbReference>
<evidence type="ECO:0000256" key="2">
    <source>
        <dbReference type="ARBA" id="ARBA00022758"/>
    </source>
</evidence>
<evidence type="ECO:0000313" key="4">
    <source>
        <dbReference type="Proteomes" id="UP000694726"/>
    </source>
</evidence>
<protein>
    <submittedName>
        <fullName evidence="3">Ornithine decarboxylase antizyme 2</fullName>
    </submittedName>
</protein>
<evidence type="ECO:0000256" key="1">
    <source>
        <dbReference type="ARBA" id="ARBA00008796"/>
    </source>
</evidence>
<dbReference type="InterPro" id="IPR038581">
    <property type="entry name" value="ODC_AZ_sf"/>
</dbReference>